<dbReference type="EMBL" id="CP002666">
    <property type="protein sequence ID" value="AEE44964.1"/>
    <property type="molecule type" value="Genomic_DNA"/>
</dbReference>
<evidence type="ECO:0000313" key="2">
    <source>
        <dbReference type="EMBL" id="AEE44964.1"/>
    </source>
</evidence>
<feature type="region of interest" description="Disordered" evidence="1">
    <location>
        <begin position="24"/>
        <end position="63"/>
    </location>
</feature>
<proteinExistence type="predicted"/>
<name>F4H042_CELFA</name>
<dbReference type="HOGENOM" id="CLU_2877561_0_0_11"/>
<dbReference type="AlphaFoldDB" id="F4H042"/>
<dbReference type="Proteomes" id="UP000008460">
    <property type="component" value="Chromosome"/>
</dbReference>
<reference evidence="2 3" key="1">
    <citation type="submission" date="2011-04" db="EMBL/GenBank/DDBJ databases">
        <title>Complete sequence of Cellulomonas fimi ATCC 484.</title>
        <authorList>
            <consortium name="US DOE Joint Genome Institute"/>
            <person name="Lucas S."/>
            <person name="Han J."/>
            <person name="Lapidus A."/>
            <person name="Cheng J.-F."/>
            <person name="Goodwin L."/>
            <person name="Pitluck S."/>
            <person name="Peters L."/>
            <person name="Chertkov O."/>
            <person name="Detter J.C."/>
            <person name="Han C."/>
            <person name="Tapia R."/>
            <person name="Land M."/>
            <person name="Hauser L."/>
            <person name="Kyrpides N."/>
            <person name="Ivanova N."/>
            <person name="Ovchinnikova G."/>
            <person name="Pagani I."/>
            <person name="Mead D."/>
            <person name="Brumm P."/>
            <person name="Woyke T."/>
        </authorList>
    </citation>
    <scope>NUCLEOTIDE SEQUENCE [LARGE SCALE GENOMIC DNA]</scope>
    <source>
        <strain evidence="3">ATCC 484 / DSM 20113 / JCM 1341 / NBRC 15513 / NCIMB 8980 / NCTC 7547</strain>
    </source>
</reference>
<dbReference type="KEGG" id="cfi:Celf_0824"/>
<protein>
    <submittedName>
        <fullName evidence="2">Uncharacterized protein</fullName>
    </submittedName>
</protein>
<dbReference type="RefSeq" id="WP_013769993.1">
    <property type="nucleotide sequence ID" value="NC_015514.1"/>
</dbReference>
<accession>F4H042</accession>
<dbReference type="STRING" id="590998.Celf_0824"/>
<gene>
    <name evidence="2" type="ordered locus">Celf_0824</name>
</gene>
<evidence type="ECO:0000256" key="1">
    <source>
        <dbReference type="SAM" id="MobiDB-lite"/>
    </source>
</evidence>
<organism evidence="2 3">
    <name type="scientific">Cellulomonas fimi (strain ATCC 484 / DSM 20113 / JCM 1341 / CCUG 24087 / LMG 16345 / NBRC 15513 / NCIMB 8980 / NCTC 7547 / NRS-133)</name>
    <dbReference type="NCBI Taxonomy" id="590998"/>
    <lineage>
        <taxon>Bacteria</taxon>
        <taxon>Bacillati</taxon>
        <taxon>Actinomycetota</taxon>
        <taxon>Actinomycetes</taxon>
        <taxon>Micrococcales</taxon>
        <taxon>Cellulomonadaceae</taxon>
        <taxon>Cellulomonas</taxon>
    </lineage>
</organism>
<keyword evidence="3" id="KW-1185">Reference proteome</keyword>
<feature type="compositionally biased region" description="Basic and acidic residues" evidence="1">
    <location>
        <begin position="25"/>
        <end position="54"/>
    </location>
</feature>
<sequence length="63" mass="6661">MSTHRRSAPAAAHDVARFGAVLRTTARDSGRLRGAAREGRRDGQGEDMGREAATKARSVRGAA</sequence>
<evidence type="ECO:0000313" key="3">
    <source>
        <dbReference type="Proteomes" id="UP000008460"/>
    </source>
</evidence>